<evidence type="ECO:0000313" key="3">
    <source>
        <dbReference type="Proteomes" id="UP000799778"/>
    </source>
</evidence>
<feature type="compositionally biased region" description="Polar residues" evidence="1">
    <location>
        <begin position="219"/>
        <end position="229"/>
    </location>
</feature>
<dbReference type="AlphaFoldDB" id="A0A6A5XVT7"/>
<organism evidence="2 3">
    <name type="scientific">Aaosphaeria arxii CBS 175.79</name>
    <dbReference type="NCBI Taxonomy" id="1450172"/>
    <lineage>
        <taxon>Eukaryota</taxon>
        <taxon>Fungi</taxon>
        <taxon>Dikarya</taxon>
        <taxon>Ascomycota</taxon>
        <taxon>Pezizomycotina</taxon>
        <taxon>Dothideomycetes</taxon>
        <taxon>Pleosporomycetidae</taxon>
        <taxon>Pleosporales</taxon>
        <taxon>Pleosporales incertae sedis</taxon>
        <taxon>Aaosphaeria</taxon>
    </lineage>
</organism>
<keyword evidence="3" id="KW-1185">Reference proteome</keyword>
<reference evidence="2" key="1">
    <citation type="journal article" date="2020" name="Stud. Mycol.">
        <title>101 Dothideomycetes genomes: a test case for predicting lifestyles and emergence of pathogens.</title>
        <authorList>
            <person name="Haridas S."/>
            <person name="Albert R."/>
            <person name="Binder M."/>
            <person name="Bloem J."/>
            <person name="Labutti K."/>
            <person name="Salamov A."/>
            <person name="Andreopoulos B."/>
            <person name="Baker S."/>
            <person name="Barry K."/>
            <person name="Bills G."/>
            <person name="Bluhm B."/>
            <person name="Cannon C."/>
            <person name="Castanera R."/>
            <person name="Culley D."/>
            <person name="Daum C."/>
            <person name="Ezra D."/>
            <person name="Gonzalez J."/>
            <person name="Henrissat B."/>
            <person name="Kuo A."/>
            <person name="Liang C."/>
            <person name="Lipzen A."/>
            <person name="Lutzoni F."/>
            <person name="Magnuson J."/>
            <person name="Mondo S."/>
            <person name="Nolan M."/>
            <person name="Ohm R."/>
            <person name="Pangilinan J."/>
            <person name="Park H.-J."/>
            <person name="Ramirez L."/>
            <person name="Alfaro M."/>
            <person name="Sun H."/>
            <person name="Tritt A."/>
            <person name="Yoshinaga Y."/>
            <person name="Zwiers L.-H."/>
            <person name="Turgeon B."/>
            <person name="Goodwin S."/>
            <person name="Spatafora J."/>
            <person name="Crous P."/>
            <person name="Grigoriev I."/>
        </authorList>
    </citation>
    <scope>NUCLEOTIDE SEQUENCE</scope>
    <source>
        <strain evidence="2">CBS 175.79</strain>
    </source>
</reference>
<gene>
    <name evidence="2" type="ORF">BU24DRAFT_407344</name>
</gene>
<dbReference type="EMBL" id="ML978068">
    <property type="protein sequence ID" value="KAF2017302.1"/>
    <property type="molecule type" value="Genomic_DNA"/>
</dbReference>
<name>A0A6A5XVT7_9PLEO</name>
<sequence>MTSLSHFQLQQLATGTLYSAIDPNSIAGQVVSMLKFMALGGAFGPAASMLALGPGIAPPLATYGLSSLASILRTNHVASSVLGLSSSLVPAAQLQHHSMRLLRVRVWAYTIGSACMWVLGTRPARELEAMLERVLRDIWALEVREMLRDWLRAVLQKVSRSVEGFMAVWRELERALGWGMNAVAVVALEQEVSVAESRAADLDNVNECRAESSQHEDFTSSTLPSSDSGPVSADWEMVPVAEPLHEGWDAVSSAECFQPQEQWVIVLEPPQQCSVDREVDELENWCRK</sequence>
<protein>
    <submittedName>
        <fullName evidence="2">Uncharacterized protein</fullName>
    </submittedName>
</protein>
<proteinExistence type="predicted"/>
<evidence type="ECO:0000313" key="2">
    <source>
        <dbReference type="EMBL" id="KAF2017302.1"/>
    </source>
</evidence>
<dbReference type="GeneID" id="54283200"/>
<dbReference type="RefSeq" id="XP_033385641.1">
    <property type="nucleotide sequence ID" value="XM_033525803.1"/>
</dbReference>
<feature type="region of interest" description="Disordered" evidence="1">
    <location>
        <begin position="211"/>
        <end position="232"/>
    </location>
</feature>
<evidence type="ECO:0000256" key="1">
    <source>
        <dbReference type="SAM" id="MobiDB-lite"/>
    </source>
</evidence>
<accession>A0A6A5XVT7</accession>
<dbReference type="Proteomes" id="UP000799778">
    <property type="component" value="Unassembled WGS sequence"/>
</dbReference>